<gene>
    <name evidence="1" type="ORF">GA0061080_100237</name>
</gene>
<dbReference type="PANTHER" id="PTHR38765">
    <property type="entry name" value="DUF484 DOMAIN-CONTAINING PROTEIN"/>
    <property type="match status" value="1"/>
</dbReference>
<dbReference type="PANTHER" id="PTHR38765:SF1">
    <property type="entry name" value="DUF484 DOMAIN-CONTAINING PROTEIN"/>
    <property type="match status" value="1"/>
</dbReference>
<reference evidence="2" key="1">
    <citation type="submission" date="2016-08" db="EMBL/GenBank/DDBJ databases">
        <authorList>
            <person name="Varghese N."/>
            <person name="Submissions Spin"/>
        </authorList>
    </citation>
    <scope>NUCLEOTIDE SEQUENCE [LARGE SCALE GENOMIC DNA]</scope>
    <source>
        <strain evidence="2">R-53144</strain>
    </source>
</reference>
<dbReference type="Proteomes" id="UP000199698">
    <property type="component" value="Unassembled WGS sequence"/>
</dbReference>
<name>A0A1C3YYJ5_9GAMM</name>
<dbReference type="InterPro" id="IPR007435">
    <property type="entry name" value="DUF484"/>
</dbReference>
<dbReference type="InterPro" id="IPR029016">
    <property type="entry name" value="GAF-like_dom_sf"/>
</dbReference>
<proteinExistence type="predicted"/>
<evidence type="ECO:0000313" key="2">
    <source>
        <dbReference type="Proteomes" id="UP000199698"/>
    </source>
</evidence>
<dbReference type="STRING" id="1798183.GA0061080_100237"/>
<dbReference type="EMBL" id="FMBA01000002">
    <property type="protein sequence ID" value="SCB75165.1"/>
    <property type="molecule type" value="Genomic_DNA"/>
</dbReference>
<sequence length="247" mass="28340">MLIMVGENIQNLKDKKAQQKPSSVKLNDEIVAQYLIDNPDFFIRNARHVECMRVPHPVRGIISLPEWNMARQRNKINQLECEISLLMEHASANELLFNQLMDLQIELIKAQDLNQLIALLNTWAKSLGLSGAYLYLFDDKWLLSAPSNYHHLALNPSQFDFIRVRHLQYNQQYLGPLNSTELDFLLPKHGYVGSVALSLLGQFGDLGLLMFTSANLQHYQAGQGTLLLEKMSEILPILISKWIMRKK</sequence>
<organism evidence="1 2">
    <name type="scientific">Gilliamella intestini</name>
    <dbReference type="NCBI Taxonomy" id="1798183"/>
    <lineage>
        <taxon>Bacteria</taxon>
        <taxon>Pseudomonadati</taxon>
        <taxon>Pseudomonadota</taxon>
        <taxon>Gammaproteobacteria</taxon>
        <taxon>Orbales</taxon>
        <taxon>Orbaceae</taxon>
        <taxon>Gilliamella</taxon>
    </lineage>
</organism>
<accession>A0A1C3YYJ5</accession>
<evidence type="ECO:0008006" key="3">
    <source>
        <dbReference type="Google" id="ProtNLM"/>
    </source>
</evidence>
<evidence type="ECO:0000313" key="1">
    <source>
        <dbReference type="EMBL" id="SCB75165.1"/>
    </source>
</evidence>
<dbReference type="Pfam" id="PF04340">
    <property type="entry name" value="DUF484"/>
    <property type="match status" value="1"/>
</dbReference>
<protein>
    <recommendedName>
        <fullName evidence="3">DUF484 family protein</fullName>
    </recommendedName>
</protein>
<dbReference type="AlphaFoldDB" id="A0A1C3YYJ5"/>
<dbReference type="Gene3D" id="3.30.450.40">
    <property type="match status" value="1"/>
</dbReference>
<keyword evidence="2" id="KW-1185">Reference proteome</keyword>
<dbReference type="NCBIfam" id="NF008203">
    <property type="entry name" value="PRK10963.1"/>
    <property type="match status" value="1"/>
</dbReference>